<accession>A0AAU9AQN8</accession>
<proteinExistence type="predicted"/>
<reference evidence="1 2" key="1">
    <citation type="journal article" date="2017" name="DNA Res.">
        <title>Complete genome sequence and expression profile of the commercial lytic enzyme producer Lysobacter enzymogenes M497-1.</title>
        <authorList>
            <person name="Takami H."/>
            <person name="Toyoda A."/>
            <person name="Uchiyama I."/>
            <person name="Itoh T."/>
            <person name="Takaki Y."/>
            <person name="Arai W."/>
            <person name="Nishi S."/>
            <person name="Kawai M."/>
            <person name="Shinya K."/>
            <person name="Ikeda H."/>
        </authorList>
    </citation>
    <scope>NUCLEOTIDE SEQUENCE [LARGE SCALE GENOMIC DNA]</scope>
    <source>
        <strain evidence="1 2">M497-1</strain>
    </source>
</reference>
<dbReference type="AlphaFoldDB" id="A0AAU9AQN8"/>
<dbReference type="KEGG" id="lem:LEN_3763"/>
<gene>
    <name evidence="1" type="ORF">LEN_3763</name>
</gene>
<name>A0AAU9AQN8_LYSEN</name>
<protein>
    <submittedName>
        <fullName evidence="1">Uncharacterized protein</fullName>
    </submittedName>
</protein>
<sequence>MDATSLLELLLAGRALAGAATGDPSVQSKRERHVANEFEFLDKHFDPTGIAEVAAQAAVERFGYYPNARTSTVIFGVPWERLTAQIAQAVSNYGNGGVYDAPAYATLTADGLQWQIVVTGLRFVNATRTMSGGRPQYEIDEYANGTVLLNAEMGDALQLGEIVHLDTGIGTWKKRVEVKNPPSY</sequence>
<organism evidence="1 2">
    <name type="scientific">Lysobacter enzymogenes</name>
    <dbReference type="NCBI Taxonomy" id="69"/>
    <lineage>
        <taxon>Bacteria</taxon>
        <taxon>Pseudomonadati</taxon>
        <taxon>Pseudomonadota</taxon>
        <taxon>Gammaproteobacteria</taxon>
        <taxon>Lysobacterales</taxon>
        <taxon>Lysobacteraceae</taxon>
        <taxon>Lysobacter</taxon>
    </lineage>
</organism>
<dbReference type="GeneID" id="83065569"/>
<dbReference type="Proteomes" id="UP000218824">
    <property type="component" value="Chromosome"/>
</dbReference>
<dbReference type="RefSeq" id="WP_096379637.1">
    <property type="nucleotide sequence ID" value="NZ_AP014940.1"/>
</dbReference>
<evidence type="ECO:0000313" key="2">
    <source>
        <dbReference type="Proteomes" id="UP000218824"/>
    </source>
</evidence>
<dbReference type="EMBL" id="AP014940">
    <property type="protein sequence ID" value="BAV99250.1"/>
    <property type="molecule type" value="Genomic_DNA"/>
</dbReference>
<evidence type="ECO:0000313" key="1">
    <source>
        <dbReference type="EMBL" id="BAV99250.1"/>
    </source>
</evidence>